<dbReference type="EMBL" id="WOFH01000020">
    <property type="protein sequence ID" value="MUN42290.1"/>
    <property type="molecule type" value="Genomic_DNA"/>
</dbReference>
<dbReference type="PANTHER" id="PTHR35526:SF3">
    <property type="entry name" value="ANTI-SIGMA-F FACTOR RSBW"/>
    <property type="match status" value="1"/>
</dbReference>
<dbReference type="GO" id="GO:0005524">
    <property type="term" value="F:ATP binding"/>
    <property type="evidence" value="ECO:0007669"/>
    <property type="project" value="UniProtKB-KW"/>
</dbReference>
<accession>A0A7K1LCY0</accession>
<dbReference type="CDD" id="cd16936">
    <property type="entry name" value="HATPase_RsbW-like"/>
    <property type="match status" value="1"/>
</dbReference>
<proteinExistence type="predicted"/>
<evidence type="ECO:0000313" key="3">
    <source>
        <dbReference type="EMBL" id="MUN42290.1"/>
    </source>
</evidence>
<dbReference type="RefSeq" id="WP_156221873.1">
    <property type="nucleotide sequence ID" value="NZ_WOFH01000020.1"/>
</dbReference>
<sequence length="130" mass="14126">MSAPVKAPEIPTLVLESTDRAAGVARGFVADVFAEWGVADDYVGRLVVCELVTNSYLHGEGPIVVRVLRDERDGRLVIEVWDGGEGRPEVVSENLTATSGRGLALVVEMAWTWGVRPLNEGGKIVWVKLR</sequence>
<dbReference type="Gene3D" id="3.30.565.10">
    <property type="entry name" value="Histidine kinase-like ATPase, C-terminal domain"/>
    <property type="match status" value="1"/>
</dbReference>
<dbReference type="InterPro" id="IPR036890">
    <property type="entry name" value="HATPase_C_sf"/>
</dbReference>
<comment type="caution">
    <text evidence="3">The sequence shown here is derived from an EMBL/GenBank/DDBJ whole genome shotgun (WGS) entry which is preliminary data.</text>
</comment>
<dbReference type="Proteomes" id="UP000432015">
    <property type="component" value="Unassembled WGS sequence"/>
</dbReference>
<organism evidence="3 4">
    <name type="scientific">Actinomadura litoris</name>
    <dbReference type="NCBI Taxonomy" id="2678616"/>
    <lineage>
        <taxon>Bacteria</taxon>
        <taxon>Bacillati</taxon>
        <taxon>Actinomycetota</taxon>
        <taxon>Actinomycetes</taxon>
        <taxon>Streptosporangiales</taxon>
        <taxon>Thermomonosporaceae</taxon>
        <taxon>Actinomadura</taxon>
    </lineage>
</organism>
<feature type="domain" description="Histidine kinase/HSP90-like ATPase" evidence="2">
    <location>
        <begin position="17"/>
        <end position="127"/>
    </location>
</feature>
<dbReference type="PANTHER" id="PTHR35526">
    <property type="entry name" value="ANTI-SIGMA-F FACTOR RSBW-RELATED"/>
    <property type="match status" value="1"/>
</dbReference>
<dbReference type="SUPFAM" id="SSF55874">
    <property type="entry name" value="ATPase domain of HSP90 chaperone/DNA topoisomerase II/histidine kinase"/>
    <property type="match status" value="1"/>
</dbReference>
<evidence type="ECO:0000313" key="4">
    <source>
        <dbReference type="Proteomes" id="UP000432015"/>
    </source>
</evidence>
<dbReference type="GO" id="GO:0004674">
    <property type="term" value="F:protein serine/threonine kinase activity"/>
    <property type="evidence" value="ECO:0007669"/>
    <property type="project" value="UniProtKB-KW"/>
</dbReference>
<dbReference type="InterPro" id="IPR003594">
    <property type="entry name" value="HATPase_dom"/>
</dbReference>
<gene>
    <name evidence="3" type="ORF">GNZ18_37740</name>
</gene>
<keyword evidence="3" id="KW-0067">ATP-binding</keyword>
<reference evidence="3 4" key="1">
    <citation type="submission" date="2019-11" db="EMBL/GenBank/DDBJ databases">
        <authorList>
            <person name="Cao P."/>
        </authorList>
    </citation>
    <scope>NUCLEOTIDE SEQUENCE [LARGE SCALE GENOMIC DNA]</scope>
    <source>
        <strain evidence="3 4">NEAU-AAG5</strain>
    </source>
</reference>
<evidence type="ECO:0000259" key="2">
    <source>
        <dbReference type="Pfam" id="PF13581"/>
    </source>
</evidence>
<dbReference type="InterPro" id="IPR050267">
    <property type="entry name" value="Anti-sigma-factor_SerPK"/>
</dbReference>
<keyword evidence="1" id="KW-0808">Transferase</keyword>
<keyword evidence="4" id="KW-1185">Reference proteome</keyword>
<dbReference type="Pfam" id="PF13581">
    <property type="entry name" value="HATPase_c_2"/>
    <property type="match status" value="1"/>
</dbReference>
<protein>
    <submittedName>
        <fullName evidence="3">ATP-binding protein</fullName>
    </submittedName>
</protein>
<name>A0A7K1LCY0_9ACTN</name>
<keyword evidence="1" id="KW-0418">Kinase</keyword>
<keyword evidence="1" id="KW-0723">Serine/threonine-protein kinase</keyword>
<keyword evidence="3" id="KW-0547">Nucleotide-binding</keyword>
<evidence type="ECO:0000256" key="1">
    <source>
        <dbReference type="ARBA" id="ARBA00022527"/>
    </source>
</evidence>
<dbReference type="AlphaFoldDB" id="A0A7K1LCY0"/>